<dbReference type="STRING" id="1434123.MSVAZ_1067"/>
<dbReference type="InterPro" id="IPR001387">
    <property type="entry name" value="Cro/C1-type_HTH"/>
</dbReference>
<dbReference type="SUPFAM" id="SSF47413">
    <property type="entry name" value="lambda repressor-like DNA-binding domains"/>
    <property type="match status" value="1"/>
</dbReference>
<dbReference type="InterPro" id="IPR010982">
    <property type="entry name" value="Lambda_DNA-bd_dom_sf"/>
</dbReference>
<accession>A0A0E3LGY6</accession>
<dbReference type="AlphaFoldDB" id="A0A0E3LGY6"/>
<dbReference type="PANTHER" id="PTHR40730">
    <property type="entry name" value="TRANSCRIPTIONAL REGULATOR PROTEIN-LIKE PROTEIN"/>
    <property type="match status" value="1"/>
</dbReference>
<dbReference type="HOGENOM" id="CLU_133047_0_0_2"/>
<dbReference type="KEGG" id="mvc:MSVAZ_1067"/>
<dbReference type="Gene3D" id="1.10.260.40">
    <property type="entry name" value="lambda repressor-like DNA-binding domains"/>
    <property type="match status" value="1"/>
</dbReference>
<proteinExistence type="predicted"/>
<organism evidence="1 2">
    <name type="scientific">Methanosarcina vacuolata Z-761</name>
    <dbReference type="NCBI Taxonomy" id="1434123"/>
    <lineage>
        <taxon>Archaea</taxon>
        <taxon>Methanobacteriati</taxon>
        <taxon>Methanobacteriota</taxon>
        <taxon>Stenosarchaea group</taxon>
        <taxon>Methanomicrobia</taxon>
        <taxon>Methanosarcinales</taxon>
        <taxon>Methanosarcinaceae</taxon>
        <taxon>Methanosarcina</taxon>
    </lineage>
</organism>
<dbReference type="EMBL" id="CP009520">
    <property type="protein sequence ID" value="AKB43336.1"/>
    <property type="molecule type" value="Genomic_DNA"/>
</dbReference>
<reference evidence="1 2" key="1">
    <citation type="submission" date="2014-07" db="EMBL/GenBank/DDBJ databases">
        <title>Methanogenic archaea and the global carbon cycle.</title>
        <authorList>
            <person name="Henriksen J.R."/>
            <person name="Luke J."/>
            <person name="Reinhart S."/>
            <person name="Benedict M.N."/>
            <person name="Youngblut N.D."/>
            <person name="Metcalf M.E."/>
            <person name="Whitaker R.J."/>
            <person name="Metcalf W.W."/>
        </authorList>
    </citation>
    <scope>NUCLEOTIDE SEQUENCE [LARGE SCALE GENOMIC DNA]</scope>
    <source>
        <strain evidence="1 2">Z-761</strain>
    </source>
</reference>
<evidence type="ECO:0008006" key="3">
    <source>
        <dbReference type="Google" id="ProtNLM"/>
    </source>
</evidence>
<gene>
    <name evidence="1" type="ORF">MSVAZ_1067</name>
</gene>
<evidence type="ECO:0000313" key="1">
    <source>
        <dbReference type="EMBL" id="AKB43336.1"/>
    </source>
</evidence>
<dbReference type="GO" id="GO:0003677">
    <property type="term" value="F:DNA binding"/>
    <property type="evidence" value="ECO:0007669"/>
    <property type="project" value="InterPro"/>
</dbReference>
<protein>
    <recommendedName>
        <fullName evidence="3">HTH cro/C1-type domain-containing protein</fullName>
    </recommendedName>
</protein>
<sequence>MWDLVPAIRASLAIELVKKGQSQAASAKLLGIAPSAVSQYISGKRGYRIEFQGETKELIEKLAQDLIDNKVSDFVARICEICVSAREIENKCNSGCVKEEQAIYITEDKAGDNEKSEA</sequence>
<dbReference type="CDD" id="cd00093">
    <property type="entry name" value="HTH_XRE"/>
    <property type="match status" value="1"/>
</dbReference>
<evidence type="ECO:0000313" key="2">
    <source>
        <dbReference type="Proteomes" id="UP000033096"/>
    </source>
</evidence>
<keyword evidence="2" id="KW-1185">Reference proteome</keyword>
<dbReference type="PANTHER" id="PTHR40730:SF3">
    <property type="entry name" value="HTH CRO_C1-TYPE DOMAIN-CONTAINING PROTEIN"/>
    <property type="match status" value="1"/>
</dbReference>
<name>A0A0E3LGY6_9EURY</name>
<dbReference type="PATRIC" id="fig|1434123.4.peg.1245"/>
<dbReference type="Proteomes" id="UP000033096">
    <property type="component" value="Chromosome"/>
</dbReference>